<dbReference type="EMBL" id="KZ821250">
    <property type="protein sequence ID" value="PYH42597.1"/>
    <property type="molecule type" value="Genomic_DNA"/>
</dbReference>
<protein>
    <submittedName>
        <fullName evidence="2">Uncharacterized protein</fullName>
    </submittedName>
</protein>
<dbReference type="Proteomes" id="UP000248349">
    <property type="component" value="Unassembled WGS sequence"/>
</dbReference>
<feature type="transmembrane region" description="Helical" evidence="1">
    <location>
        <begin position="91"/>
        <end position="109"/>
    </location>
</feature>
<evidence type="ECO:0000256" key="1">
    <source>
        <dbReference type="SAM" id="Phobius"/>
    </source>
</evidence>
<dbReference type="GeneID" id="37071697"/>
<name>A0A318Z854_9EURO</name>
<evidence type="ECO:0000313" key="3">
    <source>
        <dbReference type="Proteomes" id="UP000248349"/>
    </source>
</evidence>
<sequence length="110" mass="12387">MGAGTLLKIAQLNSVASISAHMRYGICTYKTGSVSCSARMSSYLFSCASLHLPLHTNVSFFSTNMIQASWCFFLHSKRAFRRCTSHKHSNYLGILFLWKMYLILVVSFSC</sequence>
<proteinExistence type="predicted"/>
<keyword evidence="1" id="KW-0472">Membrane</keyword>
<keyword evidence="1" id="KW-0812">Transmembrane</keyword>
<keyword evidence="1" id="KW-1133">Transmembrane helix</keyword>
<keyword evidence="3" id="KW-1185">Reference proteome</keyword>
<accession>A0A318Z854</accession>
<evidence type="ECO:0000313" key="2">
    <source>
        <dbReference type="EMBL" id="PYH42597.1"/>
    </source>
</evidence>
<reference evidence="2 3" key="1">
    <citation type="submission" date="2016-12" db="EMBL/GenBank/DDBJ databases">
        <title>The genomes of Aspergillus section Nigri reveals drivers in fungal speciation.</title>
        <authorList>
            <consortium name="DOE Joint Genome Institute"/>
            <person name="Vesth T.C."/>
            <person name="Nybo J."/>
            <person name="Theobald S."/>
            <person name="Brandl J."/>
            <person name="Frisvad J.C."/>
            <person name="Nielsen K.F."/>
            <person name="Lyhne E.K."/>
            <person name="Kogle M.E."/>
            <person name="Kuo A."/>
            <person name="Riley R."/>
            <person name="Clum A."/>
            <person name="Nolan M."/>
            <person name="Lipzen A."/>
            <person name="Salamov A."/>
            <person name="Henrissat B."/>
            <person name="Wiebenga A."/>
            <person name="De Vries R.P."/>
            <person name="Grigoriev I.V."/>
            <person name="Mortensen U.H."/>
            <person name="Andersen M.R."/>
            <person name="Baker S.E."/>
        </authorList>
    </citation>
    <scope>NUCLEOTIDE SEQUENCE [LARGE SCALE GENOMIC DNA]</scope>
    <source>
        <strain evidence="2 3">JOP 1030-1</strain>
    </source>
</reference>
<organism evidence="2 3">
    <name type="scientific">Aspergillus saccharolyticus JOP 1030-1</name>
    <dbReference type="NCBI Taxonomy" id="1450539"/>
    <lineage>
        <taxon>Eukaryota</taxon>
        <taxon>Fungi</taxon>
        <taxon>Dikarya</taxon>
        <taxon>Ascomycota</taxon>
        <taxon>Pezizomycotina</taxon>
        <taxon>Eurotiomycetes</taxon>
        <taxon>Eurotiomycetidae</taxon>
        <taxon>Eurotiales</taxon>
        <taxon>Aspergillaceae</taxon>
        <taxon>Aspergillus</taxon>
        <taxon>Aspergillus subgen. Circumdati</taxon>
    </lineage>
</organism>
<gene>
    <name evidence="2" type="ORF">BP01DRAFT_131089</name>
</gene>
<dbReference type="AlphaFoldDB" id="A0A318Z854"/>
<dbReference type="RefSeq" id="XP_025428579.1">
    <property type="nucleotide sequence ID" value="XM_025570469.1"/>
</dbReference>